<protein>
    <submittedName>
        <fullName evidence="2">Methyltransferase-like protein 4</fullName>
    </submittedName>
</protein>
<dbReference type="PROSITE" id="PS51143">
    <property type="entry name" value="MT_A70"/>
    <property type="match status" value="1"/>
</dbReference>
<dbReference type="InterPro" id="IPR007757">
    <property type="entry name" value="MT-A70-like"/>
</dbReference>
<keyword evidence="3" id="KW-1185">Reference proteome</keyword>
<dbReference type="GO" id="GO:0008168">
    <property type="term" value="F:methyltransferase activity"/>
    <property type="evidence" value="ECO:0007669"/>
    <property type="project" value="UniProtKB-KW"/>
</dbReference>
<dbReference type="PANTHER" id="PTHR12829">
    <property type="entry name" value="N6-ADENOSINE-METHYLTRANSFERASE"/>
    <property type="match status" value="1"/>
</dbReference>
<dbReference type="Pfam" id="PF05063">
    <property type="entry name" value="MT-A70"/>
    <property type="match status" value="1"/>
</dbReference>
<evidence type="ECO:0000313" key="2">
    <source>
        <dbReference type="EMBL" id="GFN76810.1"/>
    </source>
</evidence>
<dbReference type="InterPro" id="IPR002052">
    <property type="entry name" value="DNA_methylase_N6_adenine_CS"/>
</dbReference>
<dbReference type="AlphaFoldDB" id="A0AAV3Y2W2"/>
<proteinExistence type="inferred from homology"/>
<dbReference type="GO" id="GO:0032259">
    <property type="term" value="P:methylation"/>
    <property type="evidence" value="ECO:0007669"/>
    <property type="project" value="UniProtKB-KW"/>
</dbReference>
<accession>A0AAV3Y2W2</accession>
<feature type="non-terminal residue" evidence="2">
    <location>
        <position position="1"/>
    </location>
</feature>
<dbReference type="Proteomes" id="UP000735302">
    <property type="component" value="Unassembled WGS sequence"/>
</dbReference>
<dbReference type="GO" id="GO:0005634">
    <property type="term" value="C:nucleus"/>
    <property type="evidence" value="ECO:0007669"/>
    <property type="project" value="TreeGrafter"/>
</dbReference>
<reference evidence="2 3" key="1">
    <citation type="journal article" date="2021" name="Elife">
        <title>Chloroplast acquisition without the gene transfer in kleptoplastic sea slugs, Plakobranchus ocellatus.</title>
        <authorList>
            <person name="Maeda T."/>
            <person name="Takahashi S."/>
            <person name="Yoshida T."/>
            <person name="Shimamura S."/>
            <person name="Takaki Y."/>
            <person name="Nagai Y."/>
            <person name="Toyoda A."/>
            <person name="Suzuki Y."/>
            <person name="Arimoto A."/>
            <person name="Ishii H."/>
            <person name="Satoh N."/>
            <person name="Nishiyama T."/>
            <person name="Hasebe M."/>
            <person name="Maruyama T."/>
            <person name="Minagawa J."/>
            <person name="Obokata J."/>
            <person name="Shigenobu S."/>
        </authorList>
    </citation>
    <scope>NUCLEOTIDE SEQUENCE [LARGE SCALE GENOMIC DNA]</scope>
</reference>
<evidence type="ECO:0000256" key="1">
    <source>
        <dbReference type="PROSITE-ProRule" id="PRU00489"/>
    </source>
</evidence>
<dbReference type="GO" id="GO:0003676">
    <property type="term" value="F:nucleic acid binding"/>
    <property type="evidence" value="ECO:0007669"/>
    <property type="project" value="InterPro"/>
</dbReference>
<name>A0AAV3Y2W2_9GAST</name>
<dbReference type="EMBL" id="BLXT01000414">
    <property type="protein sequence ID" value="GFN76810.1"/>
    <property type="molecule type" value="Genomic_DNA"/>
</dbReference>
<comment type="similarity">
    <text evidence="1">Belongs to the MT-A70-like family.</text>
</comment>
<evidence type="ECO:0000313" key="3">
    <source>
        <dbReference type="Proteomes" id="UP000735302"/>
    </source>
</evidence>
<dbReference type="PROSITE" id="PS00092">
    <property type="entry name" value="N6_MTASE"/>
    <property type="match status" value="1"/>
</dbReference>
<keyword evidence="2" id="KW-0489">Methyltransferase</keyword>
<organism evidence="2 3">
    <name type="scientific">Plakobranchus ocellatus</name>
    <dbReference type="NCBI Taxonomy" id="259542"/>
    <lineage>
        <taxon>Eukaryota</taxon>
        <taxon>Metazoa</taxon>
        <taxon>Spiralia</taxon>
        <taxon>Lophotrochozoa</taxon>
        <taxon>Mollusca</taxon>
        <taxon>Gastropoda</taxon>
        <taxon>Heterobranchia</taxon>
        <taxon>Euthyneura</taxon>
        <taxon>Panpulmonata</taxon>
        <taxon>Sacoglossa</taxon>
        <taxon>Placobranchoidea</taxon>
        <taxon>Plakobranchidae</taxon>
        <taxon>Plakobranchus</taxon>
    </lineage>
</organism>
<keyword evidence="2" id="KW-0808">Transferase</keyword>
<sequence>DQIYDLVVLDPPWTNKSVKRKKSYLTQTENDLVKVPISQLCNHGSLVCVWVTNNSRLVDFVKETLFPAWSVSYCATWIWVKVTLKGEPICTMSSSHKKPYEQIMIGRYEEKTVVNMNQRSSNRRESKDCAVCETCGPNINIHSNEDFEENFPKMAGKNEIEQSGSELFPSKTERNHSHYPRRFFGKDNPCECFDSTVSENGASLTNNPVETDIGRKNQAFPSQVDIPHHFVLVSVPCAFHSKKPPLGGE</sequence>
<dbReference type="PANTHER" id="PTHR12829:SF4">
    <property type="entry name" value="N(6)-ADENINE-SPECIFIC METHYLTRANSFERASE METTL4"/>
    <property type="match status" value="1"/>
</dbReference>
<comment type="caution">
    <text evidence="2">The sequence shown here is derived from an EMBL/GenBank/DDBJ whole genome shotgun (WGS) entry which is preliminary data.</text>
</comment>
<gene>
    <name evidence="2" type="ORF">PoB_000331600</name>
</gene>